<reference evidence="2 3" key="1">
    <citation type="submission" date="2018-11" db="EMBL/GenBank/DDBJ databases">
        <authorList>
            <consortium name="Pathogen Informatics"/>
        </authorList>
    </citation>
    <scope>NUCLEOTIDE SEQUENCE [LARGE SCALE GENOMIC DNA]</scope>
</reference>
<accession>A0A3P7KSN9</accession>
<feature type="transmembrane region" description="Helical" evidence="1">
    <location>
        <begin position="113"/>
        <end position="136"/>
    </location>
</feature>
<sequence length="198" mass="22121">MQLLEHQKIYYLLEINKPMHRNEELAHKQKVTVYKIAEVKRILVYCSGLLVMIGELTPPSVAYNEAASSPMNNQSRRSTFDDDAFFSAPRSKSEARTRPMLSPQQIFIRQMRVSIFVGLICAFTFVLSLVALQFSVPSIFRFFGDAISTVFAVSTWVSAIIVGLLSFGMSWALLNLLVKGGSTLPFNVCSFVHSGLSS</sequence>
<gene>
    <name evidence="2" type="ORF">SVUK_LOCUS5576</name>
</gene>
<keyword evidence="1" id="KW-0812">Transmembrane</keyword>
<evidence type="ECO:0000256" key="1">
    <source>
        <dbReference type="SAM" id="Phobius"/>
    </source>
</evidence>
<keyword evidence="3" id="KW-1185">Reference proteome</keyword>
<name>A0A3P7KSN9_STRVU</name>
<dbReference type="Proteomes" id="UP000270094">
    <property type="component" value="Unassembled WGS sequence"/>
</dbReference>
<keyword evidence="1" id="KW-0472">Membrane</keyword>
<evidence type="ECO:0000313" key="3">
    <source>
        <dbReference type="Proteomes" id="UP000270094"/>
    </source>
</evidence>
<protein>
    <submittedName>
        <fullName evidence="2">Uncharacterized protein</fullName>
    </submittedName>
</protein>
<feature type="transmembrane region" description="Helical" evidence="1">
    <location>
        <begin position="156"/>
        <end position="178"/>
    </location>
</feature>
<keyword evidence="1" id="KW-1133">Transmembrane helix</keyword>
<dbReference type="AlphaFoldDB" id="A0A3P7KSN9"/>
<proteinExistence type="predicted"/>
<evidence type="ECO:0000313" key="2">
    <source>
        <dbReference type="EMBL" id="VDM70578.1"/>
    </source>
</evidence>
<organism evidence="2 3">
    <name type="scientific">Strongylus vulgaris</name>
    <name type="common">Blood worm</name>
    <dbReference type="NCBI Taxonomy" id="40348"/>
    <lineage>
        <taxon>Eukaryota</taxon>
        <taxon>Metazoa</taxon>
        <taxon>Ecdysozoa</taxon>
        <taxon>Nematoda</taxon>
        <taxon>Chromadorea</taxon>
        <taxon>Rhabditida</taxon>
        <taxon>Rhabditina</taxon>
        <taxon>Rhabditomorpha</taxon>
        <taxon>Strongyloidea</taxon>
        <taxon>Strongylidae</taxon>
        <taxon>Strongylus</taxon>
    </lineage>
</organism>
<dbReference type="EMBL" id="UYYB01016691">
    <property type="protein sequence ID" value="VDM70578.1"/>
    <property type="molecule type" value="Genomic_DNA"/>
</dbReference>